<feature type="transmembrane region" description="Helical" evidence="5">
    <location>
        <begin position="238"/>
        <end position="260"/>
    </location>
</feature>
<evidence type="ECO:0000256" key="1">
    <source>
        <dbReference type="ARBA" id="ARBA00004141"/>
    </source>
</evidence>
<proteinExistence type="predicted"/>
<feature type="transmembrane region" description="Helical" evidence="5">
    <location>
        <begin position="281"/>
        <end position="300"/>
    </location>
</feature>
<name>A0A9X2VH08_9PSEU</name>
<evidence type="ECO:0000256" key="2">
    <source>
        <dbReference type="ARBA" id="ARBA00022692"/>
    </source>
</evidence>
<dbReference type="InterPro" id="IPR010432">
    <property type="entry name" value="RDD"/>
</dbReference>
<dbReference type="EMBL" id="JANYMP010000002">
    <property type="protein sequence ID" value="MCS7475957.1"/>
    <property type="molecule type" value="Genomic_DNA"/>
</dbReference>
<protein>
    <submittedName>
        <fullName evidence="8">VanZ family protein</fullName>
    </submittedName>
</protein>
<feature type="transmembrane region" description="Helical" evidence="5">
    <location>
        <begin position="12"/>
        <end position="32"/>
    </location>
</feature>
<evidence type="ECO:0000256" key="4">
    <source>
        <dbReference type="ARBA" id="ARBA00023136"/>
    </source>
</evidence>
<feature type="transmembrane region" description="Helical" evidence="5">
    <location>
        <begin position="173"/>
        <end position="194"/>
    </location>
</feature>
<dbReference type="InterPro" id="IPR053150">
    <property type="entry name" value="Teicoplanin_resist-assoc"/>
</dbReference>
<evidence type="ECO:0000256" key="3">
    <source>
        <dbReference type="ARBA" id="ARBA00022989"/>
    </source>
</evidence>
<dbReference type="PANTHER" id="PTHR36834">
    <property type="entry name" value="MEMBRANE PROTEIN-RELATED"/>
    <property type="match status" value="1"/>
</dbReference>
<evidence type="ECO:0000313" key="8">
    <source>
        <dbReference type="EMBL" id="MCS7475957.1"/>
    </source>
</evidence>
<reference evidence="8" key="1">
    <citation type="submission" date="2022-08" db="EMBL/GenBank/DDBJ databases">
        <authorList>
            <person name="Tistechok S."/>
            <person name="Samborskyy M."/>
            <person name="Roman I."/>
        </authorList>
    </citation>
    <scope>NUCLEOTIDE SEQUENCE</scope>
    <source>
        <strain evidence="8">DSM 103496</strain>
    </source>
</reference>
<keyword evidence="9" id="KW-1185">Reference proteome</keyword>
<dbReference type="RefSeq" id="WP_259621480.1">
    <property type="nucleotide sequence ID" value="NZ_JANYMP010000002.1"/>
</dbReference>
<dbReference type="GO" id="GO:0016020">
    <property type="term" value="C:membrane"/>
    <property type="evidence" value="ECO:0007669"/>
    <property type="project" value="UniProtKB-SubCell"/>
</dbReference>
<feature type="transmembrane region" description="Helical" evidence="5">
    <location>
        <begin position="306"/>
        <end position="329"/>
    </location>
</feature>
<dbReference type="Proteomes" id="UP001141259">
    <property type="component" value="Unassembled WGS sequence"/>
</dbReference>
<sequence>MLSSYLENIRTGFLAFVGMGALILLPLVALHYYRYGRIEPRRALVLYGLVLYGLVALALIFLPFPNRENLCQDQQMLSTVPFQWVTDMRNNMEAYGRSGIVAMATSTAFIQQAFNAALFVPLGIVLRKAYGKGVLATVFIGLAISLIVEVVQYTGNMGIYPCPYRISDVDDLISNTSGSLLGWMIAPVAIVVPALPDPDESVVRPGTVSVPRKALALVAEAVVFLVVARLLFPTNAWLQVGLAVAMRIVLPAATGGWTLGSWLMRYRTRALNGSRPSPARIAVRELLGITGLVAYALLLSPHLTNWTGFGLDLAAITLVLLGTFATPAFRRDQQGWHERVAGTRGVLQAPVPVPQAAR</sequence>
<comment type="caution">
    <text evidence="8">The sequence shown here is derived from an EMBL/GenBank/DDBJ whole genome shotgun (WGS) entry which is preliminary data.</text>
</comment>
<dbReference type="PANTHER" id="PTHR36834:SF1">
    <property type="entry name" value="INTEGRAL MEMBRANE PROTEIN"/>
    <property type="match status" value="1"/>
</dbReference>
<dbReference type="InterPro" id="IPR006976">
    <property type="entry name" value="VanZ-like"/>
</dbReference>
<evidence type="ECO:0000313" key="9">
    <source>
        <dbReference type="Proteomes" id="UP001141259"/>
    </source>
</evidence>
<organism evidence="8 9">
    <name type="scientific">Umezawaea endophytica</name>
    <dbReference type="NCBI Taxonomy" id="1654476"/>
    <lineage>
        <taxon>Bacteria</taxon>
        <taxon>Bacillati</taxon>
        <taxon>Actinomycetota</taxon>
        <taxon>Actinomycetes</taxon>
        <taxon>Pseudonocardiales</taxon>
        <taxon>Pseudonocardiaceae</taxon>
        <taxon>Umezawaea</taxon>
    </lineage>
</organism>
<feature type="domain" description="RDD" evidence="7">
    <location>
        <begin position="236"/>
        <end position="342"/>
    </location>
</feature>
<keyword evidence="3 5" id="KW-1133">Transmembrane helix</keyword>
<feature type="transmembrane region" description="Helical" evidence="5">
    <location>
        <begin position="133"/>
        <end position="153"/>
    </location>
</feature>
<feature type="transmembrane region" description="Helical" evidence="5">
    <location>
        <begin position="214"/>
        <end position="232"/>
    </location>
</feature>
<feature type="transmembrane region" description="Helical" evidence="5">
    <location>
        <begin position="100"/>
        <end position="126"/>
    </location>
</feature>
<evidence type="ECO:0000259" key="7">
    <source>
        <dbReference type="Pfam" id="PF06271"/>
    </source>
</evidence>
<dbReference type="AlphaFoldDB" id="A0A9X2VH08"/>
<dbReference type="Pfam" id="PF04892">
    <property type="entry name" value="VanZ"/>
    <property type="match status" value="1"/>
</dbReference>
<comment type="subcellular location">
    <subcellularLocation>
        <location evidence="1">Membrane</location>
        <topology evidence="1">Multi-pass membrane protein</topology>
    </subcellularLocation>
</comment>
<evidence type="ECO:0000256" key="5">
    <source>
        <dbReference type="SAM" id="Phobius"/>
    </source>
</evidence>
<evidence type="ECO:0000259" key="6">
    <source>
        <dbReference type="Pfam" id="PF04892"/>
    </source>
</evidence>
<gene>
    <name evidence="8" type="ORF">NZH93_03750</name>
</gene>
<feature type="domain" description="VanZ-like" evidence="6">
    <location>
        <begin position="50"/>
        <end position="188"/>
    </location>
</feature>
<keyword evidence="4 5" id="KW-0472">Membrane</keyword>
<dbReference type="Pfam" id="PF06271">
    <property type="entry name" value="RDD"/>
    <property type="match status" value="1"/>
</dbReference>
<feature type="transmembrane region" description="Helical" evidence="5">
    <location>
        <begin position="44"/>
        <end position="64"/>
    </location>
</feature>
<keyword evidence="2 5" id="KW-0812">Transmembrane</keyword>
<accession>A0A9X2VH08</accession>